<accession>X1IMX2</accession>
<protein>
    <recommendedName>
        <fullName evidence="5">Dehydrogenase E1 component domain-containing protein</fullName>
    </recommendedName>
</protein>
<dbReference type="GO" id="GO:0006086">
    <property type="term" value="P:pyruvate decarboxylation to acetyl-CoA"/>
    <property type="evidence" value="ECO:0007669"/>
    <property type="project" value="TreeGrafter"/>
</dbReference>
<evidence type="ECO:0000256" key="3">
    <source>
        <dbReference type="ARBA" id="ARBA00023052"/>
    </source>
</evidence>
<dbReference type="EMBL" id="BARU01037038">
    <property type="protein sequence ID" value="GAH83801.1"/>
    <property type="molecule type" value="Genomic_DNA"/>
</dbReference>
<keyword evidence="3" id="KW-0786">Thiamine pyrophosphate</keyword>
<dbReference type="AlphaFoldDB" id="X1IMX2"/>
<dbReference type="SUPFAM" id="SSF52518">
    <property type="entry name" value="Thiamin diphosphate-binding fold (THDP-binding)"/>
    <property type="match status" value="1"/>
</dbReference>
<organism evidence="6">
    <name type="scientific">marine sediment metagenome</name>
    <dbReference type="NCBI Taxonomy" id="412755"/>
    <lineage>
        <taxon>unclassified sequences</taxon>
        <taxon>metagenomes</taxon>
        <taxon>ecological metagenomes</taxon>
    </lineage>
</organism>
<feature type="region of interest" description="Disordered" evidence="4">
    <location>
        <begin position="116"/>
        <end position="140"/>
    </location>
</feature>
<dbReference type="Gene3D" id="3.40.50.970">
    <property type="match status" value="1"/>
</dbReference>
<evidence type="ECO:0000256" key="1">
    <source>
        <dbReference type="ARBA" id="ARBA00001964"/>
    </source>
</evidence>
<evidence type="ECO:0000259" key="5">
    <source>
        <dbReference type="Pfam" id="PF00676"/>
    </source>
</evidence>
<comment type="caution">
    <text evidence="6">The sequence shown here is derived from an EMBL/GenBank/DDBJ whole genome shotgun (WGS) entry which is preliminary data.</text>
</comment>
<dbReference type="Pfam" id="PF00676">
    <property type="entry name" value="E1_dh"/>
    <property type="match status" value="1"/>
</dbReference>
<evidence type="ECO:0000256" key="2">
    <source>
        <dbReference type="ARBA" id="ARBA00023002"/>
    </source>
</evidence>
<evidence type="ECO:0000256" key="4">
    <source>
        <dbReference type="SAM" id="MobiDB-lite"/>
    </source>
</evidence>
<comment type="cofactor">
    <cofactor evidence="1">
        <name>thiamine diphosphate</name>
        <dbReference type="ChEBI" id="CHEBI:58937"/>
    </cofactor>
</comment>
<dbReference type="GO" id="GO:0004739">
    <property type="term" value="F:pyruvate dehydrogenase (acetyl-transferring) activity"/>
    <property type="evidence" value="ECO:0007669"/>
    <property type="project" value="TreeGrafter"/>
</dbReference>
<dbReference type="InterPro" id="IPR050642">
    <property type="entry name" value="PDH_E1_Alpha_Subunit"/>
</dbReference>
<proteinExistence type="predicted"/>
<dbReference type="InterPro" id="IPR029061">
    <property type="entry name" value="THDP-binding"/>
</dbReference>
<name>X1IMX2_9ZZZZ</name>
<reference evidence="6" key="1">
    <citation type="journal article" date="2014" name="Front. Microbiol.">
        <title>High frequency of phylogenetically diverse reductive dehalogenase-homologous genes in deep subseafloor sedimentary metagenomes.</title>
        <authorList>
            <person name="Kawai M."/>
            <person name="Futagami T."/>
            <person name="Toyoda A."/>
            <person name="Takaki Y."/>
            <person name="Nishi S."/>
            <person name="Hori S."/>
            <person name="Arai W."/>
            <person name="Tsubouchi T."/>
            <person name="Morono Y."/>
            <person name="Uchiyama I."/>
            <person name="Ito T."/>
            <person name="Fujiyama A."/>
            <person name="Inagaki F."/>
            <person name="Takami H."/>
        </authorList>
    </citation>
    <scope>NUCLEOTIDE SEQUENCE</scope>
    <source>
        <strain evidence="6">Expedition CK06-06</strain>
    </source>
</reference>
<dbReference type="PANTHER" id="PTHR11516:SF60">
    <property type="entry name" value="PYRUVATE DEHYDROGENASE E1 COMPONENT SUBUNIT ALPHA"/>
    <property type="match status" value="1"/>
</dbReference>
<keyword evidence="2" id="KW-0560">Oxidoreductase</keyword>
<evidence type="ECO:0000313" key="6">
    <source>
        <dbReference type="EMBL" id="GAH83801.1"/>
    </source>
</evidence>
<feature type="domain" description="Dehydrogenase E1 component" evidence="5">
    <location>
        <begin position="2"/>
        <end position="110"/>
    </location>
</feature>
<dbReference type="PANTHER" id="PTHR11516">
    <property type="entry name" value="PYRUVATE DEHYDROGENASE E1 COMPONENT, ALPHA SUBUNIT BACTERIAL AND ORGANELLAR"/>
    <property type="match status" value="1"/>
</dbReference>
<gene>
    <name evidence="6" type="ORF">S03H2_57767</name>
</gene>
<dbReference type="InterPro" id="IPR001017">
    <property type="entry name" value="DH_E1"/>
</dbReference>
<feature type="non-terminal residue" evidence="6">
    <location>
        <position position="1"/>
    </location>
</feature>
<sequence>FPGVTVDGMAVEAVRGAASEAIDRARNRGGPTLVECETFRYCGHSRSDRNKYRNEEEEQQWQARDPIMQQERRLCETGLVTEETAAQIQAEIRAEVEDAVVFAEAAEYPALEELWSDVSGPGTDGRPDYWPGEEFGEVNQ</sequence>